<keyword evidence="13" id="KW-1185">Reference proteome</keyword>
<proteinExistence type="inferred from homology"/>
<dbReference type="GO" id="GO:0004518">
    <property type="term" value="F:nuclease activity"/>
    <property type="evidence" value="ECO:0007669"/>
    <property type="project" value="UniProtKB-KW"/>
</dbReference>
<evidence type="ECO:0000256" key="2">
    <source>
        <dbReference type="ARBA" id="ARBA00009046"/>
    </source>
</evidence>
<dbReference type="Proteomes" id="UP000425916">
    <property type="component" value="Chromosome"/>
</dbReference>
<keyword evidence="3" id="KW-0540">Nuclease</keyword>
<keyword evidence="8" id="KW-0067">ATP-binding</keyword>
<dbReference type="InterPro" id="IPR014001">
    <property type="entry name" value="Helicase_ATP-bd"/>
</dbReference>
<dbReference type="GO" id="GO:0046872">
    <property type="term" value="F:metal ion binding"/>
    <property type="evidence" value="ECO:0007669"/>
    <property type="project" value="UniProtKB-KW"/>
</dbReference>
<evidence type="ECO:0000256" key="9">
    <source>
        <dbReference type="ARBA" id="ARBA00023118"/>
    </source>
</evidence>
<dbReference type="GO" id="GO:0005524">
    <property type="term" value="F:ATP binding"/>
    <property type="evidence" value="ECO:0007669"/>
    <property type="project" value="UniProtKB-KW"/>
</dbReference>
<dbReference type="Pfam" id="PF04851">
    <property type="entry name" value="ResIII"/>
    <property type="match status" value="1"/>
</dbReference>
<dbReference type="InterPro" id="IPR054712">
    <property type="entry name" value="Cas3-like_dom"/>
</dbReference>
<keyword evidence="5" id="KW-0547">Nucleotide-binding</keyword>
<evidence type="ECO:0000313" key="13">
    <source>
        <dbReference type="Proteomes" id="UP000425916"/>
    </source>
</evidence>
<dbReference type="GO" id="GO:0004386">
    <property type="term" value="F:helicase activity"/>
    <property type="evidence" value="ECO:0007669"/>
    <property type="project" value="UniProtKB-KW"/>
</dbReference>
<evidence type="ECO:0000256" key="8">
    <source>
        <dbReference type="ARBA" id="ARBA00022840"/>
    </source>
</evidence>
<evidence type="ECO:0000256" key="3">
    <source>
        <dbReference type="ARBA" id="ARBA00022722"/>
    </source>
</evidence>
<dbReference type="EMBL" id="CP046244">
    <property type="protein sequence ID" value="QGP92359.1"/>
    <property type="molecule type" value="Genomic_DNA"/>
</dbReference>
<dbReference type="Gene3D" id="1.10.3210.30">
    <property type="match status" value="1"/>
</dbReference>
<evidence type="ECO:0000256" key="6">
    <source>
        <dbReference type="ARBA" id="ARBA00022801"/>
    </source>
</evidence>
<gene>
    <name evidence="12" type="ORF">MGLY_17340</name>
</gene>
<dbReference type="NCBIfam" id="TIGR01587">
    <property type="entry name" value="cas3_core"/>
    <property type="match status" value="1"/>
</dbReference>
<sequence length="807" mass="91606">MVRKYSFAECIARPDGVKGEKYSLQEHLLAVAQKMGEAEGNAYERLRFLAGLLHDAGKTQTAWQEYVRQPDKLRGVPHAYAGAMLFAVCLDQLLKIWQPKMKEKQALLRLGVGLTHYLYNHHGEVPDINGEYPPWVGRYVAGDLINCDLKAIFTLTGNYFPELNYFVREDGLLTAIESTLADITVRWPKWCNEAIKYSFRLLEQGNRYIIGASLALQLENSRLICADRVHAAGFLTEDSPEEYITSECARQILQSIDDFCKKRRQALEATGAAKLLLDGREKWRQKALKEFSKEAGANVFTLELPTGYGKTLTSLSIALKAIEQGLCRKIIYVAPYLSILSQATEEIARSTGLEVMTHHYLSALNRLFEDEKEKEEDILLETWRAPVVTTTFNQLFLALFPSRAQHTLRLEGLKDAFIIIDEPQILSANVWNLFLALLEACTRELNTKVLLTTATLPALEGGLFGQVVSLGKAVPILSRYSVTSLSEINEQHLAEEAVQAYRDYRSVSVILNTIKDAARVYHLIKELIPEEPVFFLSGRLTPLHKKARVDEIKNALATGKGVLVVSTQVLEAGVDLSFRVVLRARPVIPSIVQAAGRANRHGEGEIGNLYVVDFRRENEIDTRCYVYRDRDQREVTDWCLTKYTKFTESEAARIIRDYYDECFRRNTHQAILEKVIQAAAGHYSTFAGLHPFGTEIFQYGVFVPHLICALPETLKNVMTKFNIDTPEQIWERYVARGYLNSLKFRERKAFMGLMNYFTVHVPEKVASKVGEAVEGKMLLRLKQDAYYKTDTGLSLIEAEDEQEVWFI</sequence>
<organism evidence="12 13">
    <name type="scientific">Neomoorella glycerini</name>
    <dbReference type="NCBI Taxonomy" id="55779"/>
    <lineage>
        <taxon>Bacteria</taxon>
        <taxon>Bacillati</taxon>
        <taxon>Bacillota</taxon>
        <taxon>Clostridia</taxon>
        <taxon>Neomoorellales</taxon>
        <taxon>Neomoorellaceae</taxon>
        <taxon>Neomoorella</taxon>
    </lineage>
</organism>
<dbReference type="InterPro" id="IPR038257">
    <property type="entry name" value="CRISPR-assoc_Cas3_HD_sf"/>
</dbReference>
<dbReference type="InterPro" id="IPR001650">
    <property type="entry name" value="Helicase_C-like"/>
</dbReference>
<dbReference type="PROSITE" id="PS51192">
    <property type="entry name" value="HELICASE_ATP_BIND_1"/>
    <property type="match status" value="1"/>
</dbReference>
<dbReference type="GO" id="GO:0003677">
    <property type="term" value="F:DNA binding"/>
    <property type="evidence" value="ECO:0007669"/>
    <property type="project" value="InterPro"/>
</dbReference>
<keyword evidence="7" id="KW-0347">Helicase</keyword>
<dbReference type="NCBIfam" id="TIGR01596">
    <property type="entry name" value="cas3_HD"/>
    <property type="match status" value="1"/>
</dbReference>
<dbReference type="CDD" id="cd09641">
    <property type="entry name" value="Cas3''_I"/>
    <property type="match status" value="1"/>
</dbReference>
<evidence type="ECO:0000256" key="1">
    <source>
        <dbReference type="ARBA" id="ARBA00006847"/>
    </source>
</evidence>
<dbReference type="Pfam" id="PF22590">
    <property type="entry name" value="Cas3-like_C_2"/>
    <property type="match status" value="1"/>
</dbReference>
<evidence type="ECO:0000313" key="12">
    <source>
        <dbReference type="EMBL" id="QGP92359.1"/>
    </source>
</evidence>
<dbReference type="InterPro" id="IPR027417">
    <property type="entry name" value="P-loop_NTPase"/>
</dbReference>
<dbReference type="SMART" id="SM00487">
    <property type="entry name" value="DEXDc"/>
    <property type="match status" value="1"/>
</dbReference>
<keyword evidence="4" id="KW-0479">Metal-binding</keyword>
<evidence type="ECO:0000256" key="5">
    <source>
        <dbReference type="ARBA" id="ARBA00022741"/>
    </source>
</evidence>
<dbReference type="InterPro" id="IPR006474">
    <property type="entry name" value="Helicase_Cas3_CRISPR-ass_core"/>
</dbReference>
<evidence type="ECO:0000256" key="7">
    <source>
        <dbReference type="ARBA" id="ARBA00022806"/>
    </source>
</evidence>
<dbReference type="RefSeq" id="WP_246187482.1">
    <property type="nucleotide sequence ID" value="NZ_CP046244.1"/>
</dbReference>
<dbReference type="SMART" id="SM00490">
    <property type="entry name" value="HELICc"/>
    <property type="match status" value="1"/>
</dbReference>
<keyword evidence="9" id="KW-0051">Antiviral defense</keyword>
<dbReference type="InterPro" id="IPR006935">
    <property type="entry name" value="Helicase/UvrB_N"/>
</dbReference>
<feature type="domain" description="Helicase ATP-binding" evidence="10">
    <location>
        <begin position="291"/>
        <end position="474"/>
    </location>
</feature>
<accession>A0A6I5ZRQ4</accession>
<protein>
    <submittedName>
        <fullName evidence="12">Type III restriction enzyme, res subunit</fullName>
    </submittedName>
</protein>
<dbReference type="InterPro" id="IPR006483">
    <property type="entry name" value="CRISPR-assoc_Cas3_HD"/>
</dbReference>
<keyword evidence="6" id="KW-0378">Hydrolase</keyword>
<comment type="similarity">
    <text evidence="2">In the central section; belongs to the CRISPR-associated helicase Cas3 family.</text>
</comment>
<dbReference type="Gene3D" id="3.40.50.300">
    <property type="entry name" value="P-loop containing nucleotide triphosphate hydrolases"/>
    <property type="match status" value="2"/>
</dbReference>
<evidence type="ECO:0000259" key="10">
    <source>
        <dbReference type="PROSITE" id="PS51192"/>
    </source>
</evidence>
<evidence type="ECO:0000259" key="11">
    <source>
        <dbReference type="PROSITE" id="PS51643"/>
    </source>
</evidence>
<dbReference type="GO" id="GO:0016787">
    <property type="term" value="F:hydrolase activity"/>
    <property type="evidence" value="ECO:0007669"/>
    <property type="project" value="UniProtKB-KW"/>
</dbReference>
<dbReference type="GO" id="GO:0051607">
    <property type="term" value="P:defense response to virus"/>
    <property type="evidence" value="ECO:0007669"/>
    <property type="project" value="UniProtKB-KW"/>
</dbReference>
<evidence type="ECO:0000256" key="4">
    <source>
        <dbReference type="ARBA" id="ARBA00022723"/>
    </source>
</evidence>
<dbReference type="SUPFAM" id="SSF52540">
    <property type="entry name" value="P-loop containing nucleoside triphosphate hydrolases"/>
    <property type="match status" value="1"/>
</dbReference>
<dbReference type="PROSITE" id="PS51643">
    <property type="entry name" value="HD_CAS3"/>
    <property type="match status" value="1"/>
</dbReference>
<name>A0A6I5ZRQ4_9FIRM</name>
<feature type="domain" description="HD Cas3-type" evidence="11">
    <location>
        <begin position="17"/>
        <end position="231"/>
    </location>
</feature>
<comment type="similarity">
    <text evidence="1">In the N-terminal section; belongs to the CRISPR-associated nuclease Cas3-HD family.</text>
</comment>
<reference evidence="12 13" key="1">
    <citation type="submission" date="2019-11" db="EMBL/GenBank/DDBJ databases">
        <title>Genome sequence of Moorella glycerini DSM11254.</title>
        <authorList>
            <person name="Poehlein A."/>
            <person name="Boeer T."/>
            <person name="Daniel R."/>
        </authorList>
    </citation>
    <scope>NUCLEOTIDE SEQUENCE [LARGE SCALE GENOMIC DNA]</scope>
    <source>
        <strain evidence="12 13">DSM 11254</strain>
    </source>
</reference>
<dbReference type="AlphaFoldDB" id="A0A6I5ZRQ4"/>